<dbReference type="PANTHER" id="PTHR47936:SF1">
    <property type="entry name" value="PENTATRICOPEPTIDE REPEAT-CONTAINING PROTEIN GUN1, CHLOROPLASTIC"/>
    <property type="match status" value="1"/>
</dbReference>
<dbReference type="Pfam" id="PF01535">
    <property type="entry name" value="PPR"/>
    <property type="match status" value="1"/>
</dbReference>
<organism evidence="2 3">
    <name type="scientific">Durusdinium trenchii</name>
    <dbReference type="NCBI Taxonomy" id="1381693"/>
    <lineage>
        <taxon>Eukaryota</taxon>
        <taxon>Sar</taxon>
        <taxon>Alveolata</taxon>
        <taxon>Dinophyceae</taxon>
        <taxon>Suessiales</taxon>
        <taxon>Symbiodiniaceae</taxon>
        <taxon>Durusdinium</taxon>
    </lineage>
</organism>
<dbReference type="Pfam" id="PF13812">
    <property type="entry name" value="PPR_3"/>
    <property type="match status" value="1"/>
</dbReference>
<gene>
    <name evidence="2" type="ORF">SCF082_LOCUS23723</name>
</gene>
<evidence type="ECO:0000256" key="1">
    <source>
        <dbReference type="ARBA" id="ARBA00022737"/>
    </source>
</evidence>
<proteinExistence type="predicted"/>
<name>A0ABP0LP26_9DINO</name>
<sequence length="498" mass="53888">MSNATLTTQQVVALGKAKRWAEALALSLQPPHGTPLNIITVGAAAAACARAQRWGEATDMLGACRRAQLEVNVFLGSTAINAWAKEKKWSEAFYSLSQLRNHKLEVNSFCFNPAISSSEWTLGLSCLAEMGCHAVPHETVSFNAAISAGSPWEVSAMLFETLRLTNLQPSMVTYGAAITGCRWQVALELLGQLQDGINLVILNSAVSSCAAARQWEAAVFLLNSAQIHTIQADLVTYTSAMSACAWELSLALFDRMLLVRQADVISCSTLLAACSERWEVACALLASLPQLLLKPDVVCFNAALSACEASGVWEHGLALLEHLRSAALHASWVTYNTVIGACGAGQVWQKSLQLLEEMAHCKVEADAGSFNAALSALPVRQWQRILNLLNEMKRRQLPQDVTSFTSAVFACGRAGSHGAYSAAVDLLQQMPREVLRPNAVTYAELLSGLEATRHRPGGDAARRNAAREASHFFRCLADEAMSDMAENENSKKRISKKL</sequence>
<keyword evidence="1" id="KW-0677">Repeat</keyword>
<keyword evidence="3" id="KW-1185">Reference proteome</keyword>
<protein>
    <submittedName>
        <fullName evidence="2">Chloroplastic</fullName>
    </submittedName>
</protein>
<dbReference type="NCBIfam" id="TIGR00756">
    <property type="entry name" value="PPR"/>
    <property type="match status" value="1"/>
</dbReference>
<evidence type="ECO:0000313" key="2">
    <source>
        <dbReference type="EMBL" id="CAK9040951.1"/>
    </source>
</evidence>
<dbReference type="Proteomes" id="UP001642464">
    <property type="component" value="Unassembled WGS sequence"/>
</dbReference>
<accession>A0ABP0LP26</accession>
<reference evidence="2 3" key="1">
    <citation type="submission" date="2024-02" db="EMBL/GenBank/DDBJ databases">
        <authorList>
            <person name="Chen Y."/>
            <person name="Shah S."/>
            <person name="Dougan E. K."/>
            <person name="Thang M."/>
            <person name="Chan C."/>
        </authorList>
    </citation>
    <scope>NUCLEOTIDE SEQUENCE [LARGE SCALE GENOMIC DNA]</scope>
</reference>
<dbReference type="InterPro" id="IPR002885">
    <property type="entry name" value="PPR_rpt"/>
</dbReference>
<evidence type="ECO:0000313" key="3">
    <source>
        <dbReference type="Proteomes" id="UP001642464"/>
    </source>
</evidence>
<dbReference type="Gene3D" id="1.25.40.10">
    <property type="entry name" value="Tetratricopeptide repeat domain"/>
    <property type="match status" value="4"/>
</dbReference>
<dbReference type="EMBL" id="CAXAMM010017336">
    <property type="protein sequence ID" value="CAK9040951.1"/>
    <property type="molecule type" value="Genomic_DNA"/>
</dbReference>
<dbReference type="PANTHER" id="PTHR47936">
    <property type="entry name" value="PPR_LONG DOMAIN-CONTAINING PROTEIN"/>
    <property type="match status" value="1"/>
</dbReference>
<comment type="caution">
    <text evidence="2">The sequence shown here is derived from an EMBL/GenBank/DDBJ whole genome shotgun (WGS) entry which is preliminary data.</text>
</comment>
<dbReference type="InterPro" id="IPR011990">
    <property type="entry name" value="TPR-like_helical_dom_sf"/>
</dbReference>